<gene>
    <name evidence="2" type="ORF">SIMMY50_145</name>
</gene>
<keyword evidence="3" id="KW-1185">Reference proteome</keyword>
<evidence type="ECO:0000256" key="1">
    <source>
        <dbReference type="SAM" id="Phobius"/>
    </source>
</evidence>
<accession>A0A173GD92</accession>
<keyword evidence="1" id="KW-0812">Transmembrane</keyword>
<sequence>MENINASAINETAKTAGATVEGIVKETMFAKVAEAVEPTVAKKIAKRTLMAGGVLALCGLGYFGYRALKKTKAVVIITEGDAANETTTDTTVVADDTAA</sequence>
<reference evidence="3" key="1">
    <citation type="submission" date="2016-03" db="EMBL/GenBank/DDBJ databases">
        <authorList>
            <person name="Sharma R."/>
            <person name="Simister A.R."/>
            <person name="Berg J.A."/>
            <person name="Jensen G.L."/>
            <person name="Keele B.R."/>
            <person name="Ward M.E.H."/>
            <person name="Breakwell D.P."/>
            <person name="Hope S."/>
            <person name="Grose J.H."/>
        </authorList>
    </citation>
    <scope>NUCLEOTIDE SEQUENCE [LARGE SCALE GENOMIC DNA]</scope>
</reference>
<proteinExistence type="predicted"/>
<name>A0A173GD92_9CAUD</name>
<dbReference type="Proteomes" id="UP000222975">
    <property type="component" value="Segment"/>
</dbReference>
<protein>
    <submittedName>
        <fullName evidence="2">Uncharacterized protein</fullName>
    </submittedName>
</protein>
<dbReference type="EMBL" id="KU886223">
    <property type="protein sequence ID" value="ANH51607.1"/>
    <property type="molecule type" value="Genomic_DNA"/>
</dbReference>
<organism evidence="2 3">
    <name type="scientific">Erwinia phage vB_EamM_Simmy50</name>
    <dbReference type="NCBI Taxonomy" id="1815988"/>
    <lineage>
        <taxon>Viruses</taxon>
        <taxon>Duplodnaviria</taxon>
        <taxon>Heunggongvirae</taxon>
        <taxon>Uroviricota</taxon>
        <taxon>Caudoviricetes</taxon>
        <taxon>Chimalliviridae</taxon>
        <taxon>Agricanvirus</taxon>
        <taxon>Agricanvirus simmy50</taxon>
    </lineage>
</organism>
<keyword evidence="1" id="KW-0472">Membrane</keyword>
<feature type="transmembrane region" description="Helical" evidence="1">
    <location>
        <begin position="48"/>
        <end position="65"/>
    </location>
</feature>
<evidence type="ECO:0000313" key="2">
    <source>
        <dbReference type="EMBL" id="ANH51607.1"/>
    </source>
</evidence>
<evidence type="ECO:0000313" key="3">
    <source>
        <dbReference type="Proteomes" id="UP000222975"/>
    </source>
</evidence>
<keyword evidence="1" id="KW-1133">Transmembrane helix</keyword>